<dbReference type="Pfam" id="PF01596">
    <property type="entry name" value="Methyltransf_3"/>
    <property type="match status" value="1"/>
</dbReference>
<organism evidence="8 9">
    <name type="scientific">Symbiodinium natans</name>
    <dbReference type="NCBI Taxonomy" id="878477"/>
    <lineage>
        <taxon>Eukaryota</taxon>
        <taxon>Sar</taxon>
        <taxon>Alveolata</taxon>
        <taxon>Dinophyceae</taxon>
        <taxon>Suessiales</taxon>
        <taxon>Symbiodiniaceae</taxon>
        <taxon>Symbiodinium</taxon>
    </lineage>
</organism>
<dbReference type="AlphaFoldDB" id="A0A812N2C2"/>
<dbReference type="InterPro" id="IPR029063">
    <property type="entry name" value="SAM-dependent_MTases_sf"/>
</dbReference>
<evidence type="ECO:0000256" key="4">
    <source>
        <dbReference type="ARBA" id="ARBA00022691"/>
    </source>
</evidence>
<evidence type="ECO:0000256" key="2">
    <source>
        <dbReference type="ARBA" id="ARBA00022603"/>
    </source>
</evidence>
<dbReference type="GO" id="GO:0016206">
    <property type="term" value="F:catechol O-methyltransferase activity"/>
    <property type="evidence" value="ECO:0007669"/>
    <property type="project" value="UniProtKB-EC"/>
</dbReference>
<dbReference type="PROSITE" id="PS51682">
    <property type="entry name" value="SAM_OMT_I"/>
    <property type="match status" value="1"/>
</dbReference>
<evidence type="ECO:0000313" key="8">
    <source>
        <dbReference type="EMBL" id="CAE7298550.1"/>
    </source>
</evidence>
<evidence type="ECO:0000256" key="1">
    <source>
        <dbReference type="ARBA" id="ARBA00012880"/>
    </source>
</evidence>
<comment type="similarity">
    <text evidence="6">Belongs to the class I-like SAM-binding methyltransferase superfamily. Cation-dependent O-methyltransferase family.</text>
</comment>
<dbReference type="PANTHER" id="PTHR43836">
    <property type="entry name" value="CATECHOL O-METHYLTRANSFERASE 1-RELATED"/>
    <property type="match status" value="1"/>
</dbReference>
<proteinExistence type="inferred from homology"/>
<dbReference type="GO" id="GO:0032259">
    <property type="term" value="P:methylation"/>
    <property type="evidence" value="ECO:0007669"/>
    <property type="project" value="UniProtKB-KW"/>
</dbReference>
<dbReference type="Gene3D" id="3.40.50.150">
    <property type="entry name" value="Vaccinia Virus protein VP39"/>
    <property type="match status" value="1"/>
</dbReference>
<protein>
    <recommendedName>
        <fullName evidence="1">catechol O-methyltransferase</fullName>
        <ecNumber evidence="1">2.1.1.6</ecNumber>
    </recommendedName>
</protein>
<dbReference type="EMBL" id="CAJNDS010002046">
    <property type="protein sequence ID" value="CAE7298550.1"/>
    <property type="molecule type" value="Genomic_DNA"/>
</dbReference>
<keyword evidence="4" id="KW-0949">S-adenosyl-L-methionine</keyword>
<keyword evidence="7" id="KW-0732">Signal</keyword>
<comment type="caution">
    <text evidence="8">The sequence shown here is derived from an EMBL/GenBank/DDBJ whole genome shotgun (WGS) entry which is preliminary data.</text>
</comment>
<name>A0A812N2C2_9DINO</name>
<evidence type="ECO:0000256" key="7">
    <source>
        <dbReference type="SAM" id="SignalP"/>
    </source>
</evidence>
<evidence type="ECO:0000256" key="6">
    <source>
        <dbReference type="ARBA" id="ARBA00023453"/>
    </source>
</evidence>
<keyword evidence="3" id="KW-0808">Transferase</keyword>
<keyword evidence="2" id="KW-0489">Methyltransferase</keyword>
<keyword evidence="5" id="KW-0128">Catecholamine metabolism</keyword>
<dbReference type="GO" id="GO:0006584">
    <property type="term" value="P:catecholamine metabolic process"/>
    <property type="evidence" value="ECO:0007669"/>
    <property type="project" value="UniProtKB-KW"/>
</dbReference>
<dbReference type="EC" id="2.1.1.6" evidence="1"/>
<evidence type="ECO:0000313" key="9">
    <source>
        <dbReference type="Proteomes" id="UP000604046"/>
    </source>
</evidence>
<gene>
    <name evidence="8" type="primary">COMT</name>
    <name evidence="8" type="ORF">SNAT2548_LOCUS15717</name>
</gene>
<dbReference type="OrthoDB" id="186626at2759"/>
<sequence length="394" mass="44307">MSSPSAHALLWSLWTTAFPHSLGSLFKEWLHRGIDLGDMSTAVEVLLVDSEWKRDQDEDLTWMCLLQHTSRRGACQEVMRKYCRDRELPSWVRVQEGPWNETKVSKNKPELAKYMQRFANLEKFAQPASGNHWEKLGAVIDFVEHRLSAAAPQVPGTASEILRLLDSFAQRREHWLKVAGGAKAEVLVYTHGLRTWQPYEVVVECGTFIGYSAIRLAMLTCREEAPDKTRPRVFTIEVDPIQACIARHLVDLAGVSFAVEVAIGQVRDVLPKIVELFGAESVGMVFMDYKGTAFHSDLDTLEDTGALGTDARLLADNVALPGAPLLLWHLAFSPSWELVAYAMMEFLEPNTEDWMALGRYLGPAGPAPPAPESWHHLSWHTVPRHLITLRCTPM</sequence>
<reference evidence="8" key="1">
    <citation type="submission" date="2021-02" db="EMBL/GenBank/DDBJ databases">
        <authorList>
            <person name="Dougan E. K."/>
            <person name="Rhodes N."/>
            <person name="Thang M."/>
            <person name="Chan C."/>
        </authorList>
    </citation>
    <scope>NUCLEOTIDE SEQUENCE</scope>
</reference>
<dbReference type="Proteomes" id="UP000604046">
    <property type="component" value="Unassembled WGS sequence"/>
</dbReference>
<accession>A0A812N2C2</accession>
<evidence type="ECO:0000256" key="3">
    <source>
        <dbReference type="ARBA" id="ARBA00022679"/>
    </source>
</evidence>
<feature type="signal peptide" evidence="7">
    <location>
        <begin position="1"/>
        <end position="23"/>
    </location>
</feature>
<feature type="chain" id="PRO_5032752341" description="catechol O-methyltransferase" evidence="7">
    <location>
        <begin position="24"/>
        <end position="394"/>
    </location>
</feature>
<keyword evidence="9" id="KW-1185">Reference proteome</keyword>
<dbReference type="SUPFAM" id="SSF53335">
    <property type="entry name" value="S-adenosyl-L-methionine-dependent methyltransferases"/>
    <property type="match status" value="1"/>
</dbReference>
<dbReference type="InterPro" id="IPR002935">
    <property type="entry name" value="SAM_O-MeTrfase"/>
</dbReference>
<evidence type="ECO:0000256" key="5">
    <source>
        <dbReference type="ARBA" id="ARBA00022939"/>
    </source>
</evidence>
<dbReference type="PANTHER" id="PTHR43836:SF2">
    <property type="entry name" value="CATECHOL O-METHYLTRANSFERASE 1-RELATED"/>
    <property type="match status" value="1"/>
</dbReference>